<dbReference type="EC" id="2.7.11.1" evidence="20"/>
<organism evidence="28 29">
    <name type="scientific">Musa acuminata subsp. malaccensis</name>
    <name type="common">Wild banana</name>
    <name type="synonym">Musa malaccensis</name>
    <dbReference type="NCBI Taxonomy" id="214687"/>
    <lineage>
        <taxon>Eukaryota</taxon>
        <taxon>Viridiplantae</taxon>
        <taxon>Streptophyta</taxon>
        <taxon>Embryophyta</taxon>
        <taxon>Tracheophyta</taxon>
        <taxon>Spermatophyta</taxon>
        <taxon>Magnoliopsida</taxon>
        <taxon>Liliopsida</taxon>
        <taxon>Zingiberales</taxon>
        <taxon>Musaceae</taxon>
        <taxon>Musa</taxon>
    </lineage>
</organism>
<evidence type="ECO:0000256" key="23">
    <source>
        <dbReference type="SAM" id="Phobius"/>
    </source>
</evidence>
<comment type="subcellular location">
    <subcellularLocation>
        <location evidence="1">Cell membrane</location>
        <topology evidence="1">Single-pass type I membrane protein</topology>
    </subcellularLocation>
</comment>
<feature type="domain" description="Protein kinase" evidence="25">
    <location>
        <begin position="499"/>
        <end position="776"/>
    </location>
</feature>
<dbReference type="SUPFAM" id="SSF56112">
    <property type="entry name" value="Protein kinase-like (PK-like)"/>
    <property type="match status" value="1"/>
</dbReference>
<dbReference type="SMART" id="SM00220">
    <property type="entry name" value="S_TKc"/>
    <property type="match status" value="1"/>
</dbReference>
<evidence type="ECO:0000256" key="12">
    <source>
        <dbReference type="ARBA" id="ARBA00022840"/>
    </source>
</evidence>
<evidence type="ECO:0000256" key="20">
    <source>
        <dbReference type="PIRNR" id="PIRNR000641"/>
    </source>
</evidence>
<dbReference type="FunFam" id="1.10.510.10:FF:000384">
    <property type="entry name" value="G-type lectin S-receptor-like serine/threonine-protein kinase"/>
    <property type="match status" value="1"/>
</dbReference>
<dbReference type="Proteomes" id="UP000012960">
    <property type="component" value="Unplaced"/>
</dbReference>
<evidence type="ECO:0000256" key="15">
    <source>
        <dbReference type="ARBA" id="ARBA00023157"/>
    </source>
</evidence>
<keyword evidence="16" id="KW-0675">Receptor</keyword>
<dbReference type="GO" id="GO:0048544">
    <property type="term" value="P:recognition of pollen"/>
    <property type="evidence" value="ECO:0007669"/>
    <property type="project" value="InterPro"/>
</dbReference>
<feature type="transmembrane region" description="Helical" evidence="23">
    <location>
        <begin position="438"/>
        <end position="459"/>
    </location>
</feature>
<sequence>MGSLRKKVRFCASVVLLLLSFLLLLGSLSLVGATDIPLGSTLSPSNASSWSSPTGTFSFGFFSDRQSPSLYLAAISYSGGIIVWSAGGSGSGSVDSAASLQLRADGNLCLVSGSGALVWESGTASKGVSAAALLDSGDFVLKNSTAVVWDTYDNPTDTILQSQNFTFGQVLRSGVYSFSILQSGNLTLTWNDSITYFNKGFNSTFTANKSLASPVLTLQANGIVSLSDASLSTAVVIAYSSDYGESDDIIRFVKLDSDGNLRTYTAVRGAAVASRQWAAVADQCEVFGWCGNMGICSYNDTSPTCGCPSRNFDFVDPDDHRKGCKRRTEIQDCPGNSTMLQLDHTQFLTYAPEISSEQFFVGITACRLNCLSGGSCVASTALGDGSGFCYLKASNFVSGYQSTALPSTSFVKVCAPALPNSPSPPGELRSRSSNLKGWLVAVLVFGTVSGLMLFEWGLWRCFCRNGARYGPSSAQYALLEYASGAPVQFSYRELQKSTRRFKERLGEGSFGAVYKGVLASRTAVAVKQLEGIEQGEKQFRMEVATISSTHHLNLVRLIGFCSEGRHRLLVYEFMKNGSLDSFLFSGESSSGKLSWSTRFSIAVATARGITYLHEECRDCIVHCDIKPENILLDENYNAKVSDFGLAKLVNAKDHRQRTLTSVRGTRGYLAPEWLANLPISSKSDVYSFGMVLLEIVSGRRNFDVSDDTGRKKFSVWAYEELEKGNIKSAMDKRLAEQDVDMEQLKRALLVSFWCIQEQPSQRPSMGKVVQMLEGVLAIDRPPAPKAADGGLAAVTSSSANTSITVFVTSSPAQPSSSSSHSIASSSLVSKRNLDEPTSSPVVVADQSSS</sequence>
<dbReference type="InterPro" id="IPR000719">
    <property type="entry name" value="Prot_kinase_dom"/>
</dbReference>
<evidence type="ECO:0000256" key="9">
    <source>
        <dbReference type="ARBA" id="ARBA00022737"/>
    </source>
</evidence>
<keyword evidence="15" id="KW-1015">Disulfide bond</keyword>
<dbReference type="Pfam" id="PF00069">
    <property type="entry name" value="Pkinase"/>
    <property type="match status" value="1"/>
</dbReference>
<dbReference type="Pfam" id="PF00954">
    <property type="entry name" value="S_locus_glycop"/>
    <property type="match status" value="1"/>
</dbReference>
<keyword evidence="2" id="KW-1003">Cell membrane</keyword>
<dbReference type="PROSITE" id="PS50011">
    <property type="entry name" value="PROTEIN_KINASE_DOM"/>
    <property type="match status" value="1"/>
</dbReference>
<dbReference type="OMA" id="NNSTVYW"/>
<keyword evidence="4" id="KW-0245">EGF-like domain</keyword>
<evidence type="ECO:0000256" key="16">
    <source>
        <dbReference type="ARBA" id="ARBA00023170"/>
    </source>
</evidence>
<evidence type="ECO:0000256" key="17">
    <source>
        <dbReference type="ARBA" id="ARBA00023180"/>
    </source>
</evidence>
<feature type="compositionally biased region" description="Polar residues" evidence="22">
    <location>
        <begin position="835"/>
        <end position="849"/>
    </location>
</feature>
<feature type="binding site" evidence="21">
    <location>
        <position position="527"/>
    </location>
    <ligand>
        <name>ATP</name>
        <dbReference type="ChEBI" id="CHEBI:30616"/>
    </ligand>
</feature>
<evidence type="ECO:0000256" key="4">
    <source>
        <dbReference type="ARBA" id="ARBA00022536"/>
    </source>
</evidence>
<feature type="signal peptide" evidence="24">
    <location>
        <begin position="1"/>
        <end position="33"/>
    </location>
</feature>
<dbReference type="GO" id="GO:0030246">
    <property type="term" value="F:carbohydrate binding"/>
    <property type="evidence" value="ECO:0007669"/>
    <property type="project" value="UniProtKB-KW"/>
</dbReference>
<feature type="compositionally biased region" description="Low complexity" evidence="22">
    <location>
        <begin position="809"/>
        <end position="829"/>
    </location>
</feature>
<feature type="domain" description="Bulb-type lectin" evidence="26">
    <location>
        <begin position="33"/>
        <end position="154"/>
    </location>
</feature>
<keyword evidence="7 24" id="KW-0732">Signal</keyword>
<keyword evidence="17" id="KW-0325">Glycoprotein</keyword>
<dbReference type="InParanoid" id="A0A804L7G8"/>
<evidence type="ECO:0000256" key="1">
    <source>
        <dbReference type="ARBA" id="ARBA00004251"/>
    </source>
</evidence>
<name>A0A804L7G8_MUSAM</name>
<dbReference type="SMART" id="SM00108">
    <property type="entry name" value="B_lectin"/>
    <property type="match status" value="1"/>
</dbReference>
<evidence type="ECO:0000313" key="27">
    <source>
        <dbReference type="EMBL" id="CAG1864485.1"/>
    </source>
</evidence>
<dbReference type="PROSITE" id="PS00108">
    <property type="entry name" value="PROTEIN_KINASE_ST"/>
    <property type="match status" value="1"/>
</dbReference>
<dbReference type="InterPro" id="IPR036426">
    <property type="entry name" value="Bulb-type_lectin_dom_sf"/>
</dbReference>
<keyword evidence="3 20" id="KW-0723">Serine/threonine-protein kinase</keyword>
<comment type="catalytic activity">
    <reaction evidence="19 20">
        <text>L-seryl-[protein] + ATP = O-phospho-L-seryl-[protein] + ADP + H(+)</text>
        <dbReference type="Rhea" id="RHEA:17989"/>
        <dbReference type="Rhea" id="RHEA-COMP:9863"/>
        <dbReference type="Rhea" id="RHEA-COMP:11604"/>
        <dbReference type="ChEBI" id="CHEBI:15378"/>
        <dbReference type="ChEBI" id="CHEBI:29999"/>
        <dbReference type="ChEBI" id="CHEBI:30616"/>
        <dbReference type="ChEBI" id="CHEBI:83421"/>
        <dbReference type="ChEBI" id="CHEBI:456216"/>
        <dbReference type="EC" id="2.7.11.1"/>
    </reaction>
</comment>
<evidence type="ECO:0000256" key="3">
    <source>
        <dbReference type="ARBA" id="ARBA00022527"/>
    </source>
</evidence>
<dbReference type="PIRSF" id="PIRSF000641">
    <property type="entry name" value="SRK"/>
    <property type="match status" value="1"/>
</dbReference>
<dbReference type="InterPro" id="IPR024171">
    <property type="entry name" value="SRK-like_kinase"/>
</dbReference>
<keyword evidence="6 23" id="KW-0812">Transmembrane</keyword>
<dbReference type="Gramene" id="Ma11_t13520.1">
    <property type="protein sequence ID" value="Ma11_p13520.1"/>
    <property type="gene ID" value="Ma11_g13520"/>
</dbReference>
<dbReference type="CDD" id="cd14066">
    <property type="entry name" value="STKc_IRAK"/>
    <property type="match status" value="1"/>
</dbReference>
<dbReference type="SUPFAM" id="SSF51110">
    <property type="entry name" value="alpha-D-mannose-specific plant lectins"/>
    <property type="match status" value="1"/>
</dbReference>
<evidence type="ECO:0000256" key="19">
    <source>
        <dbReference type="ARBA" id="ARBA00048679"/>
    </source>
</evidence>
<keyword evidence="10 20" id="KW-0547">Nucleotide-binding</keyword>
<keyword evidence="11 20" id="KW-0418">Kinase</keyword>
<dbReference type="InterPro" id="IPR001480">
    <property type="entry name" value="Bulb-type_lectin_dom"/>
</dbReference>
<dbReference type="Gene3D" id="2.90.10.10">
    <property type="entry name" value="Bulb-type lectin domain"/>
    <property type="match status" value="2"/>
</dbReference>
<dbReference type="PANTHER" id="PTHR47974">
    <property type="entry name" value="OS07G0415500 PROTEIN"/>
    <property type="match status" value="1"/>
</dbReference>
<comment type="similarity">
    <text evidence="20">Belongs to the protein kinase superfamily. Ser/Thr protein kinase family.</text>
</comment>
<dbReference type="FunFam" id="2.90.10.10:FF:000025">
    <property type="entry name" value="G-type lectin S-receptor-like serine/threonine-protein kinase"/>
    <property type="match status" value="1"/>
</dbReference>
<dbReference type="InterPro" id="IPR000858">
    <property type="entry name" value="S_locus_glycoprot_dom"/>
</dbReference>
<evidence type="ECO:0000256" key="6">
    <source>
        <dbReference type="ARBA" id="ARBA00022692"/>
    </source>
</evidence>
<dbReference type="FunFam" id="3.30.200.20:FF:000059">
    <property type="entry name" value="S-receptor-like serine/threonine-protein kinase"/>
    <property type="match status" value="1"/>
</dbReference>
<dbReference type="InterPro" id="IPR008271">
    <property type="entry name" value="Ser/Thr_kinase_AS"/>
</dbReference>
<feature type="chain" id="PRO_5033612447" description="Receptor-like serine/threonine-protein kinase" evidence="24">
    <location>
        <begin position="34"/>
        <end position="849"/>
    </location>
</feature>
<dbReference type="EnsemblPlants" id="Ma11_t13520.1">
    <property type="protein sequence ID" value="Ma11_p13520.1"/>
    <property type="gene ID" value="Ma11_g13520"/>
</dbReference>
<keyword evidence="12 20" id="KW-0067">ATP-binding</keyword>
<evidence type="ECO:0000256" key="21">
    <source>
        <dbReference type="PROSITE-ProRule" id="PRU10141"/>
    </source>
</evidence>
<keyword evidence="5 20" id="KW-0808">Transferase</keyword>
<dbReference type="GO" id="GO:0051707">
    <property type="term" value="P:response to other organism"/>
    <property type="evidence" value="ECO:0007669"/>
    <property type="project" value="UniProtKB-ARBA"/>
</dbReference>
<evidence type="ECO:0000256" key="24">
    <source>
        <dbReference type="SAM" id="SignalP"/>
    </source>
</evidence>
<reference evidence="28" key="2">
    <citation type="submission" date="2021-05" db="UniProtKB">
        <authorList>
            <consortium name="EnsemblPlants"/>
        </authorList>
    </citation>
    <scope>IDENTIFICATION</scope>
    <source>
        <strain evidence="28">subsp. malaccensis</strain>
    </source>
</reference>
<reference evidence="27" key="1">
    <citation type="submission" date="2021-03" db="EMBL/GenBank/DDBJ databases">
        <authorList>
            <consortium name="Genoscope - CEA"/>
            <person name="William W."/>
        </authorList>
    </citation>
    <scope>NUCLEOTIDE SEQUENCE</scope>
    <source>
        <strain evidence="27">Doubled-haploid Pahang</strain>
    </source>
</reference>
<feature type="region of interest" description="Disordered" evidence="22">
    <location>
        <begin position="809"/>
        <end position="849"/>
    </location>
</feature>
<dbReference type="FunCoup" id="A0A804L7G8">
    <property type="interactions" value="2544"/>
</dbReference>
<keyword evidence="14 23" id="KW-0472">Membrane</keyword>
<evidence type="ECO:0000256" key="14">
    <source>
        <dbReference type="ARBA" id="ARBA00023136"/>
    </source>
</evidence>
<gene>
    <name evidence="27" type="ORF">GSMUA_11430.1</name>
</gene>
<proteinExistence type="inferred from homology"/>
<keyword evidence="9" id="KW-0677">Repeat</keyword>
<dbReference type="Pfam" id="PF01453">
    <property type="entry name" value="B_lectin"/>
    <property type="match status" value="1"/>
</dbReference>
<evidence type="ECO:0000256" key="7">
    <source>
        <dbReference type="ARBA" id="ARBA00022729"/>
    </source>
</evidence>
<keyword evidence="13 23" id="KW-1133">Transmembrane helix</keyword>
<evidence type="ECO:0000256" key="13">
    <source>
        <dbReference type="ARBA" id="ARBA00022989"/>
    </source>
</evidence>
<dbReference type="InterPro" id="IPR011009">
    <property type="entry name" value="Kinase-like_dom_sf"/>
</dbReference>
<comment type="catalytic activity">
    <reaction evidence="18 20">
        <text>L-threonyl-[protein] + ATP = O-phospho-L-threonyl-[protein] + ADP + H(+)</text>
        <dbReference type="Rhea" id="RHEA:46608"/>
        <dbReference type="Rhea" id="RHEA-COMP:11060"/>
        <dbReference type="Rhea" id="RHEA-COMP:11605"/>
        <dbReference type="ChEBI" id="CHEBI:15378"/>
        <dbReference type="ChEBI" id="CHEBI:30013"/>
        <dbReference type="ChEBI" id="CHEBI:30616"/>
        <dbReference type="ChEBI" id="CHEBI:61977"/>
        <dbReference type="ChEBI" id="CHEBI:456216"/>
        <dbReference type="EC" id="2.7.11.1"/>
    </reaction>
</comment>
<evidence type="ECO:0000313" key="29">
    <source>
        <dbReference type="Proteomes" id="UP000012960"/>
    </source>
</evidence>
<evidence type="ECO:0000256" key="18">
    <source>
        <dbReference type="ARBA" id="ARBA00047899"/>
    </source>
</evidence>
<dbReference type="EMBL" id="HG996475">
    <property type="protein sequence ID" value="CAG1864485.1"/>
    <property type="molecule type" value="Genomic_DNA"/>
</dbReference>
<dbReference type="GO" id="GO:0005524">
    <property type="term" value="F:ATP binding"/>
    <property type="evidence" value="ECO:0007669"/>
    <property type="project" value="UniProtKB-UniRule"/>
</dbReference>
<dbReference type="FunFam" id="2.90.10.10:FF:000016">
    <property type="entry name" value="G-type lectin S-receptor-like serine/threonine-protein kinase"/>
    <property type="match status" value="1"/>
</dbReference>
<evidence type="ECO:0000256" key="10">
    <source>
        <dbReference type="ARBA" id="ARBA00022741"/>
    </source>
</evidence>
<evidence type="ECO:0000259" key="26">
    <source>
        <dbReference type="PROSITE" id="PS50927"/>
    </source>
</evidence>
<keyword evidence="8" id="KW-0430">Lectin</keyword>
<dbReference type="PROSITE" id="PS00107">
    <property type="entry name" value="PROTEIN_KINASE_ATP"/>
    <property type="match status" value="1"/>
</dbReference>
<evidence type="ECO:0000259" key="25">
    <source>
        <dbReference type="PROSITE" id="PS50011"/>
    </source>
</evidence>
<dbReference type="GO" id="GO:0004674">
    <property type="term" value="F:protein serine/threonine kinase activity"/>
    <property type="evidence" value="ECO:0007669"/>
    <property type="project" value="UniProtKB-KW"/>
</dbReference>
<dbReference type="GO" id="GO:0005886">
    <property type="term" value="C:plasma membrane"/>
    <property type="evidence" value="ECO:0007669"/>
    <property type="project" value="UniProtKB-SubCell"/>
</dbReference>
<evidence type="ECO:0000313" key="28">
    <source>
        <dbReference type="EnsemblPlants" id="Ma11_p13520.1"/>
    </source>
</evidence>
<protein>
    <recommendedName>
        <fullName evidence="20">Receptor-like serine/threonine-protein kinase</fullName>
        <ecNumber evidence="20">2.7.11.1</ecNumber>
    </recommendedName>
</protein>
<accession>A0A804L7G8</accession>
<evidence type="ECO:0000256" key="11">
    <source>
        <dbReference type="ARBA" id="ARBA00022777"/>
    </source>
</evidence>
<evidence type="ECO:0000256" key="8">
    <source>
        <dbReference type="ARBA" id="ARBA00022734"/>
    </source>
</evidence>
<dbReference type="PANTHER" id="PTHR47974:SF9">
    <property type="entry name" value="RECEPTOR-LIKE SERINE_THREONINE-PROTEIN KINASE"/>
    <property type="match status" value="1"/>
</dbReference>
<keyword evidence="29" id="KW-1185">Reference proteome</keyword>
<dbReference type="Gene3D" id="3.30.200.20">
    <property type="entry name" value="Phosphorylase Kinase, domain 1"/>
    <property type="match status" value="1"/>
</dbReference>
<dbReference type="PROSITE" id="PS50927">
    <property type="entry name" value="BULB_LECTIN"/>
    <property type="match status" value="1"/>
</dbReference>
<dbReference type="InterPro" id="IPR017441">
    <property type="entry name" value="Protein_kinase_ATP_BS"/>
</dbReference>
<dbReference type="AlphaFoldDB" id="A0A804L7G8"/>
<dbReference type="Gene3D" id="1.10.510.10">
    <property type="entry name" value="Transferase(Phosphotransferase) domain 1"/>
    <property type="match status" value="1"/>
</dbReference>
<evidence type="ECO:0000256" key="2">
    <source>
        <dbReference type="ARBA" id="ARBA00022475"/>
    </source>
</evidence>
<evidence type="ECO:0000256" key="22">
    <source>
        <dbReference type="SAM" id="MobiDB-lite"/>
    </source>
</evidence>
<evidence type="ECO:0000256" key="5">
    <source>
        <dbReference type="ARBA" id="ARBA00022679"/>
    </source>
</evidence>